<evidence type="ECO:0000256" key="2">
    <source>
        <dbReference type="SAM" id="Coils"/>
    </source>
</evidence>
<dbReference type="Gene3D" id="3.30.479.30">
    <property type="entry name" value="Band 7 domain"/>
    <property type="match status" value="1"/>
</dbReference>
<dbReference type="InterPro" id="IPR043202">
    <property type="entry name" value="Band-7_stomatin-like"/>
</dbReference>
<dbReference type="Pfam" id="PF01145">
    <property type="entry name" value="Band_7"/>
    <property type="match status" value="1"/>
</dbReference>
<proteinExistence type="inferred from homology"/>
<dbReference type="InterPro" id="IPR036013">
    <property type="entry name" value="Band_7/SPFH_dom_sf"/>
</dbReference>
<comment type="similarity">
    <text evidence="1">Belongs to the band 7/mec-2 family.</text>
</comment>
<dbReference type="SUPFAM" id="SSF117892">
    <property type="entry name" value="Band 7/SPFH domain"/>
    <property type="match status" value="1"/>
</dbReference>
<dbReference type="InterPro" id="IPR001107">
    <property type="entry name" value="Band_7"/>
</dbReference>
<gene>
    <name evidence="4" type="ORF">MNBD_CHLOROFLEXI01-4939</name>
</gene>
<feature type="domain" description="Band 7" evidence="3">
    <location>
        <begin position="39"/>
        <end position="227"/>
    </location>
</feature>
<feature type="coiled-coil region" evidence="2">
    <location>
        <begin position="211"/>
        <end position="275"/>
    </location>
</feature>
<evidence type="ECO:0000259" key="3">
    <source>
        <dbReference type="Pfam" id="PF01145"/>
    </source>
</evidence>
<dbReference type="EMBL" id="UOEU01000448">
    <property type="protein sequence ID" value="VAW33427.1"/>
    <property type="molecule type" value="Genomic_DNA"/>
</dbReference>
<accession>A0A3B0V657</accession>
<organism evidence="4">
    <name type="scientific">hydrothermal vent metagenome</name>
    <dbReference type="NCBI Taxonomy" id="652676"/>
    <lineage>
        <taxon>unclassified sequences</taxon>
        <taxon>metagenomes</taxon>
        <taxon>ecological metagenomes</taxon>
    </lineage>
</organism>
<dbReference type="GO" id="GO:0005886">
    <property type="term" value="C:plasma membrane"/>
    <property type="evidence" value="ECO:0007669"/>
    <property type="project" value="InterPro"/>
</dbReference>
<reference evidence="4" key="1">
    <citation type="submission" date="2018-06" db="EMBL/GenBank/DDBJ databases">
        <authorList>
            <person name="Zhirakovskaya E."/>
        </authorList>
    </citation>
    <scope>NUCLEOTIDE SEQUENCE</scope>
</reference>
<name>A0A3B0V657_9ZZZZ</name>
<evidence type="ECO:0000313" key="4">
    <source>
        <dbReference type="EMBL" id="VAW33427.1"/>
    </source>
</evidence>
<protein>
    <recommendedName>
        <fullName evidence="3">Band 7 domain-containing protein</fullName>
    </recommendedName>
</protein>
<sequence length="393" mass="43693">MNTQLSFTRIRRVVLIILSSIVLLLLLSFAGRFFYIFDSVEEQEVGVQFRNNRIHQIVGPGVYSDVGLFVSLETISAQAIPFTVRDEEIITRDKQRIGLVVSGDIFRPNLGQADLIQQQWSRYRGIYRDDTLASARVLDLARQSMKVCVGDRTFDNNIIGTSRDELRACIDTELNSLIADIGLRVENLVVPEVILSPAVQTALDAIVQSRLETEKAAQDELKAAAEAAAEQARQEGEIRVEQSRIQEQTRQQITLAQLEQERLQAQLVVIEATQANNLAELAKDQAVLLATKENERFRAEEDLRISEILVEVAFIQAMADTALQQELASIYEQNPEYVQLLLVQANASALNQTDKIIFTPEGTIPTLVLPGPGIVPTVETGGQTVIPEVDADQ</sequence>
<keyword evidence="2" id="KW-0175">Coiled coil</keyword>
<dbReference type="PANTHER" id="PTHR10264">
    <property type="entry name" value="BAND 7 PROTEIN-RELATED"/>
    <property type="match status" value="1"/>
</dbReference>
<dbReference type="AlphaFoldDB" id="A0A3B0V657"/>
<evidence type="ECO:0000256" key="1">
    <source>
        <dbReference type="ARBA" id="ARBA00008164"/>
    </source>
</evidence>
<dbReference type="PANTHER" id="PTHR10264:SF19">
    <property type="entry name" value="AT06885P-RELATED"/>
    <property type="match status" value="1"/>
</dbReference>